<evidence type="ECO:0000256" key="1">
    <source>
        <dbReference type="ARBA" id="ARBA00000274"/>
    </source>
</evidence>
<evidence type="ECO:0000256" key="2">
    <source>
        <dbReference type="ARBA" id="ARBA00006763"/>
    </source>
</evidence>
<dbReference type="GO" id="GO:0008714">
    <property type="term" value="F:AMP nucleosidase activity"/>
    <property type="evidence" value="ECO:0007669"/>
    <property type="project" value="UniProtKB-EC"/>
</dbReference>
<evidence type="ECO:0000313" key="5">
    <source>
        <dbReference type="Proteomes" id="UP000053937"/>
    </source>
</evidence>
<proteinExistence type="inferred from homology"/>
<dbReference type="Proteomes" id="UP000053937">
    <property type="component" value="Unassembled WGS sequence"/>
</dbReference>
<accession>A0A101J4V4</accession>
<reference evidence="4 5" key="1">
    <citation type="submission" date="2015-10" db="EMBL/GenBank/DDBJ databases">
        <title>Draft Genome Sequence of Chlorobium limicola strain Frasassi Growing under Artificial Lighting in the Frasassi Cave System.</title>
        <authorList>
            <person name="Mansor M."/>
            <person name="Macalady J."/>
        </authorList>
    </citation>
    <scope>NUCLEOTIDE SEQUENCE [LARGE SCALE GENOMIC DNA]</scope>
    <source>
        <strain evidence="4 5">Frasassi</strain>
    </source>
</reference>
<keyword evidence="3" id="KW-0378">Hydrolase</keyword>
<dbReference type="NCBIfam" id="TIGR00730">
    <property type="entry name" value="Rossman fold protein, TIGR00730 family"/>
    <property type="match status" value="1"/>
</dbReference>
<comment type="catalytic activity">
    <reaction evidence="1">
        <text>AMP + H2O = D-ribose 5-phosphate + adenine</text>
        <dbReference type="Rhea" id="RHEA:20129"/>
        <dbReference type="ChEBI" id="CHEBI:15377"/>
        <dbReference type="ChEBI" id="CHEBI:16708"/>
        <dbReference type="ChEBI" id="CHEBI:78346"/>
        <dbReference type="ChEBI" id="CHEBI:456215"/>
        <dbReference type="EC" id="3.2.2.4"/>
    </reaction>
</comment>
<dbReference type="OrthoDB" id="9801098at2"/>
<dbReference type="EMBL" id="LMBR01000250">
    <property type="protein sequence ID" value="KUL20267.1"/>
    <property type="molecule type" value="Genomic_DNA"/>
</dbReference>
<dbReference type="GO" id="GO:0009691">
    <property type="term" value="P:cytokinin biosynthetic process"/>
    <property type="evidence" value="ECO:0007669"/>
    <property type="project" value="UniProtKB-UniRule"/>
</dbReference>
<name>A0A101J4V4_CHLLI</name>
<dbReference type="Pfam" id="PF03641">
    <property type="entry name" value="Lysine_decarbox"/>
    <property type="match status" value="1"/>
</dbReference>
<gene>
    <name evidence="4" type="ORF">ASB62_09795</name>
</gene>
<dbReference type="GO" id="GO:0005829">
    <property type="term" value="C:cytosol"/>
    <property type="evidence" value="ECO:0007669"/>
    <property type="project" value="TreeGrafter"/>
</dbReference>
<dbReference type="SUPFAM" id="SSF102405">
    <property type="entry name" value="MCP/YpsA-like"/>
    <property type="match status" value="1"/>
</dbReference>
<dbReference type="PANTHER" id="PTHR31223">
    <property type="entry name" value="LOG FAMILY PROTEIN YJL055W"/>
    <property type="match status" value="1"/>
</dbReference>
<evidence type="ECO:0000256" key="3">
    <source>
        <dbReference type="RuleBase" id="RU363015"/>
    </source>
</evidence>
<protein>
    <recommendedName>
        <fullName evidence="3">Cytokinin riboside 5'-monophosphate phosphoribohydrolase</fullName>
        <ecNumber evidence="3">3.2.2.n1</ecNumber>
    </recommendedName>
</protein>
<dbReference type="RefSeq" id="WP_059139697.1">
    <property type="nucleotide sequence ID" value="NZ_LMBR01000250.1"/>
</dbReference>
<dbReference type="InterPro" id="IPR031100">
    <property type="entry name" value="LOG_fam"/>
</dbReference>
<sequence length="184" mass="20463">MIKNITVYCSSSNHAPQAYFDCAALLGKSLAERGIGMVFGGGDVGLMGCVADAVMHHGGTVRGIIPRFLQEKEVAHYGISELHVVTTMHERKMKLTEWGDAFVILPGGFGTLDELMEIITWKHLGHHLKPIILLNCNGFWNPLLSFFDRIAEERMVGNEYTSYYSVCSTTEEVFEILEKGEPIP</sequence>
<keyword evidence="5" id="KW-1185">Reference proteome</keyword>
<keyword evidence="3" id="KW-0203">Cytokinin biosynthesis</keyword>
<dbReference type="EC" id="3.2.2.n1" evidence="3"/>
<comment type="similarity">
    <text evidence="2 3">Belongs to the LOG family.</text>
</comment>
<dbReference type="InterPro" id="IPR005269">
    <property type="entry name" value="LOG"/>
</dbReference>
<dbReference type="PANTHER" id="PTHR31223:SF70">
    <property type="entry name" value="LOG FAMILY PROTEIN YJL055W"/>
    <property type="match status" value="1"/>
</dbReference>
<organism evidence="4 5">
    <name type="scientific">Chlorobium limicola</name>
    <dbReference type="NCBI Taxonomy" id="1092"/>
    <lineage>
        <taxon>Bacteria</taxon>
        <taxon>Pseudomonadati</taxon>
        <taxon>Chlorobiota</taxon>
        <taxon>Chlorobiia</taxon>
        <taxon>Chlorobiales</taxon>
        <taxon>Chlorobiaceae</taxon>
        <taxon>Chlorobium/Pelodictyon group</taxon>
        <taxon>Chlorobium</taxon>
    </lineage>
</organism>
<dbReference type="AlphaFoldDB" id="A0A101J4V4"/>
<dbReference type="Gene3D" id="3.40.50.450">
    <property type="match status" value="1"/>
</dbReference>
<comment type="caution">
    <text evidence="4">The sequence shown here is derived from an EMBL/GenBank/DDBJ whole genome shotgun (WGS) entry which is preliminary data.</text>
</comment>
<evidence type="ECO:0000313" key="4">
    <source>
        <dbReference type="EMBL" id="KUL20267.1"/>
    </source>
</evidence>